<gene>
    <name evidence="1" type="ORF">psyc5s11_50810</name>
</gene>
<keyword evidence="2" id="KW-1185">Reference proteome</keyword>
<dbReference type="EMBL" id="AP024849">
    <property type="protein sequence ID" value="BCZ49014.1"/>
    <property type="molecule type" value="Genomic_DNA"/>
</dbReference>
<organism evidence="1 2">
    <name type="scientific">Clostridium gelidum</name>
    <dbReference type="NCBI Taxonomy" id="704125"/>
    <lineage>
        <taxon>Bacteria</taxon>
        <taxon>Bacillati</taxon>
        <taxon>Bacillota</taxon>
        <taxon>Clostridia</taxon>
        <taxon>Eubacteriales</taxon>
        <taxon>Clostridiaceae</taxon>
        <taxon>Clostridium</taxon>
    </lineage>
</organism>
<dbReference type="Gene3D" id="3.90.550.10">
    <property type="entry name" value="Spore Coat Polysaccharide Biosynthesis Protein SpsA, Chain A"/>
    <property type="match status" value="1"/>
</dbReference>
<accession>A0ABM7TLR7</accession>
<name>A0ABM7TLR7_9CLOT</name>
<evidence type="ECO:0000313" key="2">
    <source>
        <dbReference type="Proteomes" id="UP000824633"/>
    </source>
</evidence>
<protein>
    <recommendedName>
        <fullName evidence="3">Dolichyl-phosphate mannose synthase</fullName>
    </recommendedName>
</protein>
<dbReference type="Proteomes" id="UP000824633">
    <property type="component" value="Chromosome"/>
</dbReference>
<evidence type="ECO:0008006" key="3">
    <source>
        <dbReference type="Google" id="ProtNLM"/>
    </source>
</evidence>
<proteinExistence type="predicted"/>
<sequence length="247" mass="28453">MGKIHLIMPMGGRGSRFVEYGYAFPKPLIELNEFPFFFWATQSIRKFVELASLDFVVLKEHVEKYEIDKKIISYFPEANIHIIPEVLDGAVLTCMEGIFDISDDMPILFNDCDHLFRSIAFNDFCLKGQFDYADGALLTFKSDEPKYSFLKYGENENVTQTVEKVAISKDAICGAYYFKKKSIFINAVEKYLNNCKYDEYFVSGVYNIMADEGQCIKGFATDYHIPFGVPDEYEIAKRTDRFGELLV</sequence>
<dbReference type="RefSeq" id="WP_224035227.1">
    <property type="nucleotide sequence ID" value="NZ_AP024849.1"/>
</dbReference>
<dbReference type="InterPro" id="IPR029044">
    <property type="entry name" value="Nucleotide-diphossugar_trans"/>
</dbReference>
<reference evidence="2" key="1">
    <citation type="submission" date="2021-07" db="EMBL/GenBank/DDBJ databases">
        <title>Complete genome sequencing of a Clostridium isolate.</title>
        <authorList>
            <person name="Ueki A."/>
            <person name="Tonouchi A."/>
        </authorList>
    </citation>
    <scope>NUCLEOTIDE SEQUENCE [LARGE SCALE GENOMIC DNA]</scope>
    <source>
        <strain evidence="2">C5S11</strain>
    </source>
</reference>
<dbReference type="SUPFAM" id="SSF53448">
    <property type="entry name" value="Nucleotide-diphospho-sugar transferases"/>
    <property type="match status" value="1"/>
</dbReference>
<evidence type="ECO:0000313" key="1">
    <source>
        <dbReference type="EMBL" id="BCZ49014.1"/>
    </source>
</evidence>